<dbReference type="AlphaFoldDB" id="A0A6N4WJ57"/>
<evidence type="ECO:0000313" key="1">
    <source>
        <dbReference type="EMBL" id="BBZ79201.1"/>
    </source>
</evidence>
<dbReference type="KEGG" id="many:MANY_45380"/>
<dbReference type="RefSeq" id="WP_220098520.1">
    <property type="nucleotide sequence ID" value="NZ_AP022620.1"/>
</dbReference>
<organism evidence="1 2">
    <name type="scientific">Mycolicibacterium anyangense</name>
    <dbReference type="NCBI Taxonomy" id="1431246"/>
    <lineage>
        <taxon>Bacteria</taxon>
        <taxon>Bacillati</taxon>
        <taxon>Actinomycetota</taxon>
        <taxon>Actinomycetes</taxon>
        <taxon>Mycobacteriales</taxon>
        <taxon>Mycobacteriaceae</taxon>
        <taxon>Mycolicibacterium</taxon>
    </lineage>
</organism>
<keyword evidence="2" id="KW-1185">Reference proteome</keyword>
<reference evidence="1 2" key="1">
    <citation type="journal article" date="2019" name="Emerg. Microbes Infect.">
        <title>Comprehensive subspecies identification of 175 nontuberculous mycobacteria species based on 7547 genomic profiles.</title>
        <authorList>
            <person name="Matsumoto Y."/>
            <person name="Kinjo T."/>
            <person name="Motooka D."/>
            <person name="Nabeya D."/>
            <person name="Jung N."/>
            <person name="Uechi K."/>
            <person name="Horii T."/>
            <person name="Iida T."/>
            <person name="Fujita J."/>
            <person name="Nakamura S."/>
        </authorList>
    </citation>
    <scope>NUCLEOTIDE SEQUENCE [LARGE SCALE GENOMIC DNA]</scope>
    <source>
        <strain evidence="1 2">JCM 30275</strain>
    </source>
</reference>
<accession>A0A6N4WJ57</accession>
<proteinExistence type="predicted"/>
<dbReference type="Proteomes" id="UP000467249">
    <property type="component" value="Chromosome"/>
</dbReference>
<name>A0A6N4WJ57_9MYCO</name>
<sequence>MSTTVVVGVGVDEFSAGGVNSPAVSTGGGGGGPAVGLSSVVEIGRVVVDDVVVVLEVVGGVVRVTDDWFGGLSRCRELSEVWITANTKISNSSTAAIPET</sequence>
<gene>
    <name evidence="1" type="ORF">MANY_45380</name>
</gene>
<evidence type="ECO:0000313" key="2">
    <source>
        <dbReference type="Proteomes" id="UP000467249"/>
    </source>
</evidence>
<protein>
    <submittedName>
        <fullName evidence="1">Uncharacterized protein</fullName>
    </submittedName>
</protein>
<dbReference type="EMBL" id="AP022620">
    <property type="protein sequence ID" value="BBZ79201.1"/>
    <property type="molecule type" value="Genomic_DNA"/>
</dbReference>